<dbReference type="AlphaFoldDB" id="A0A7V4CI21"/>
<dbReference type="InterPro" id="IPR017900">
    <property type="entry name" value="4Fe4S_Fe_S_CS"/>
</dbReference>
<dbReference type="InterPro" id="IPR051460">
    <property type="entry name" value="HdrC_iron-sulfur_subunit"/>
</dbReference>
<evidence type="ECO:0000256" key="1">
    <source>
        <dbReference type="ARBA" id="ARBA00022723"/>
    </source>
</evidence>
<keyword evidence="2" id="KW-0408">Iron</keyword>
<accession>A0A7V4CI21</accession>
<reference evidence="5" key="1">
    <citation type="journal article" date="2020" name="mSystems">
        <title>Genome- and Community-Level Interaction Insights into Carbon Utilization and Element Cycling Functions of Hydrothermarchaeota in Hydrothermal Sediment.</title>
        <authorList>
            <person name="Zhou Z."/>
            <person name="Liu Y."/>
            <person name="Xu W."/>
            <person name="Pan J."/>
            <person name="Luo Z.H."/>
            <person name="Li M."/>
        </authorList>
    </citation>
    <scope>NUCLEOTIDE SEQUENCE [LARGE SCALE GENOMIC DNA]</scope>
    <source>
        <strain evidence="5">SpSt-655</strain>
    </source>
</reference>
<keyword evidence="1" id="KW-0479">Metal-binding</keyword>
<dbReference type="GO" id="GO:0005886">
    <property type="term" value="C:plasma membrane"/>
    <property type="evidence" value="ECO:0007669"/>
    <property type="project" value="TreeGrafter"/>
</dbReference>
<keyword evidence="3" id="KW-0411">Iron-sulfur</keyword>
<dbReference type="PANTHER" id="PTHR43255:SF2">
    <property type="entry name" value="HETERODISULFIDE REDUCTASE RELATED PROTEIN"/>
    <property type="match status" value="1"/>
</dbReference>
<dbReference type="InterPro" id="IPR009051">
    <property type="entry name" value="Helical_ferredxn"/>
</dbReference>
<dbReference type="EMBL" id="DTBX01000107">
    <property type="protein sequence ID" value="HGQ55428.1"/>
    <property type="molecule type" value="Genomic_DNA"/>
</dbReference>
<dbReference type="Pfam" id="PF13183">
    <property type="entry name" value="Fer4_8"/>
    <property type="match status" value="1"/>
</dbReference>
<comment type="caution">
    <text evidence="5">The sequence shown here is derived from an EMBL/GenBank/DDBJ whole genome shotgun (WGS) entry which is preliminary data.</text>
</comment>
<name>A0A7V4CI21_UNCW3</name>
<dbReference type="PROSITE" id="PS00198">
    <property type="entry name" value="4FE4S_FER_1"/>
    <property type="match status" value="1"/>
</dbReference>
<dbReference type="GO" id="GO:0046872">
    <property type="term" value="F:metal ion binding"/>
    <property type="evidence" value="ECO:0007669"/>
    <property type="project" value="UniProtKB-KW"/>
</dbReference>
<evidence type="ECO:0000259" key="4">
    <source>
        <dbReference type="PROSITE" id="PS51379"/>
    </source>
</evidence>
<evidence type="ECO:0000256" key="2">
    <source>
        <dbReference type="ARBA" id="ARBA00023004"/>
    </source>
</evidence>
<dbReference type="Gene3D" id="1.10.1060.10">
    <property type="entry name" value="Alpha-helical ferredoxin"/>
    <property type="match status" value="1"/>
</dbReference>
<dbReference type="PROSITE" id="PS51379">
    <property type="entry name" value="4FE4S_FER_2"/>
    <property type="match status" value="1"/>
</dbReference>
<protein>
    <submittedName>
        <fullName evidence="5">4Fe-4S dicluster domain-containing protein</fullName>
    </submittedName>
</protein>
<evidence type="ECO:0000256" key="3">
    <source>
        <dbReference type="ARBA" id="ARBA00023014"/>
    </source>
</evidence>
<organism evidence="5">
    <name type="scientific">candidate division WOR-3 bacterium</name>
    <dbReference type="NCBI Taxonomy" id="2052148"/>
    <lineage>
        <taxon>Bacteria</taxon>
        <taxon>Bacteria division WOR-3</taxon>
    </lineage>
</organism>
<gene>
    <name evidence="5" type="ORF">ENU28_03055</name>
</gene>
<proteinExistence type="predicted"/>
<sequence length="131" mass="15516">MEINILEEFFNICDEPIFKCINCGVCSASCPISKFMELSPQKLIFYLVNNKKEVLEKNTIWLCASCLNCQARCRKDIDFSRVADALRHIYLREIARKKWLLELEIDKIKREILTKSPQQLFIALQRKFAYY</sequence>
<dbReference type="PANTHER" id="PTHR43255">
    <property type="entry name" value="IRON-SULFUR-BINDING OXIDOREDUCTASE FADF-RELATED-RELATED"/>
    <property type="match status" value="1"/>
</dbReference>
<dbReference type="InterPro" id="IPR017896">
    <property type="entry name" value="4Fe4S_Fe-S-bd"/>
</dbReference>
<feature type="domain" description="4Fe-4S ferredoxin-type" evidence="4">
    <location>
        <begin position="8"/>
        <end position="41"/>
    </location>
</feature>
<dbReference type="SUPFAM" id="SSF46548">
    <property type="entry name" value="alpha-helical ferredoxin"/>
    <property type="match status" value="1"/>
</dbReference>
<evidence type="ECO:0000313" key="5">
    <source>
        <dbReference type="EMBL" id="HGQ55428.1"/>
    </source>
</evidence>
<dbReference type="GO" id="GO:0051536">
    <property type="term" value="F:iron-sulfur cluster binding"/>
    <property type="evidence" value="ECO:0007669"/>
    <property type="project" value="UniProtKB-KW"/>
</dbReference>